<dbReference type="InterPro" id="IPR015915">
    <property type="entry name" value="Kelch-typ_b-propeller"/>
</dbReference>
<feature type="compositionally biased region" description="Basic and acidic residues" evidence="3">
    <location>
        <begin position="601"/>
        <end position="616"/>
    </location>
</feature>
<accession>K5VRW3</accession>
<feature type="region of interest" description="Disordered" evidence="3">
    <location>
        <begin position="595"/>
        <end position="669"/>
    </location>
</feature>
<dbReference type="InterPro" id="IPR011333">
    <property type="entry name" value="SKP1/BTB/POZ_sf"/>
</dbReference>
<dbReference type="GeneID" id="18918991"/>
<evidence type="ECO:0000313" key="5">
    <source>
        <dbReference type="Proteomes" id="UP000008370"/>
    </source>
</evidence>
<dbReference type="InParanoid" id="K5VRW3"/>
<dbReference type="Proteomes" id="UP000008370">
    <property type="component" value="Unassembled WGS sequence"/>
</dbReference>
<organism evidence="4 5">
    <name type="scientific">Phanerochaete carnosa (strain HHB-10118-sp)</name>
    <name type="common">White-rot fungus</name>
    <name type="synonym">Peniophora carnosa</name>
    <dbReference type="NCBI Taxonomy" id="650164"/>
    <lineage>
        <taxon>Eukaryota</taxon>
        <taxon>Fungi</taxon>
        <taxon>Dikarya</taxon>
        <taxon>Basidiomycota</taxon>
        <taxon>Agaricomycotina</taxon>
        <taxon>Agaricomycetes</taxon>
        <taxon>Polyporales</taxon>
        <taxon>Phanerochaetaceae</taxon>
        <taxon>Phanerochaete</taxon>
    </lineage>
</organism>
<evidence type="ECO:0008006" key="6">
    <source>
        <dbReference type="Google" id="ProtNLM"/>
    </source>
</evidence>
<dbReference type="SUPFAM" id="SSF117281">
    <property type="entry name" value="Kelch motif"/>
    <property type="match status" value="1"/>
</dbReference>
<evidence type="ECO:0000256" key="3">
    <source>
        <dbReference type="SAM" id="MobiDB-lite"/>
    </source>
</evidence>
<protein>
    <recommendedName>
        <fullName evidence="6">BTB domain-containing protein</fullName>
    </recommendedName>
</protein>
<sequence>MYPIADLTAFCRRTSGDVPPKLVGASTTVVGSKMYLYGGRLVAERKMVSDIYVFDFETLRWEKIAQPPDDHVPQARYFHSADTWNNHLIIFGGMAISLQSDNPEDLCVLNDVRLFNLATHRWVPSKEYPSSSPVPKARYAHLSSVSAHKLFIIGGQDLNNVWLDDVHVYDLSLGDWITRRDYPRHCGTYRSVAVTADRRVRLPQEERQNTAHLGPPGVRFNTHTNAQPSPDVTQPGSFVHLPYSTDPTIEFPCDVFLFSNYNFTDVQRELEVLAPLPNNDFTVSDRSSAMTGQFFPPGLRFPTGAILGTHFIVAGTYLSQSFQSFSIWALDLVAMTWSRIDPGSTLSGTSGSWFRSCLWTEANKYLVFGNRHGNLVEDYNRRLLSWDHVIVIDLEAFGIYQPPPLVIDIPQQELGLAALEEGVLADFEVICDDGRKIKCSRKLLESRWPWFKKQRQQFLQAAVRAMETVPSMPAETPLPEVHAASDKGEQRPDPRLMARALNLSEPYPITLAFLQYLYSMALITPLQHAPAVLSQLLLLSSTYDLPHLQSLVKHAMHRTLTFATSVGIYGVSTLCNCRSLQIRALRVVMAYSQKRPNAGRARTDKDGSGGSRHHESNGSGSGPGGHTSEQRTTTRPRGMSDASYMQTSDGANAMGLGREYANGTGRQRV</sequence>
<dbReference type="GO" id="GO:0045454">
    <property type="term" value="P:cell redox homeostasis"/>
    <property type="evidence" value="ECO:0007669"/>
    <property type="project" value="TreeGrafter"/>
</dbReference>
<keyword evidence="2" id="KW-0677">Repeat</keyword>
<dbReference type="GO" id="GO:0005739">
    <property type="term" value="C:mitochondrion"/>
    <property type="evidence" value="ECO:0007669"/>
    <property type="project" value="TreeGrafter"/>
</dbReference>
<reference evidence="4 5" key="1">
    <citation type="journal article" date="2012" name="BMC Genomics">
        <title>Comparative genomics of the white-rot fungi, Phanerochaete carnosa and P. chrysosporium, to elucidate the genetic basis of the distinct wood types they colonize.</title>
        <authorList>
            <person name="Suzuki H."/>
            <person name="MacDonald J."/>
            <person name="Syed K."/>
            <person name="Salamov A."/>
            <person name="Hori C."/>
            <person name="Aerts A."/>
            <person name="Henrissat B."/>
            <person name="Wiebenga A."/>
            <person name="vanKuyk P.A."/>
            <person name="Barry K."/>
            <person name="Lindquist E."/>
            <person name="LaButti K."/>
            <person name="Lapidus A."/>
            <person name="Lucas S."/>
            <person name="Coutinho P."/>
            <person name="Gong Y."/>
            <person name="Samejima M."/>
            <person name="Mahadevan R."/>
            <person name="Abou-Zaid M."/>
            <person name="de Vries R.P."/>
            <person name="Igarashi K."/>
            <person name="Yadav J.S."/>
            <person name="Grigoriev I.V."/>
            <person name="Master E.R."/>
        </authorList>
    </citation>
    <scope>NUCLEOTIDE SEQUENCE [LARGE SCALE GENOMIC DNA]</scope>
    <source>
        <strain evidence="4 5">HHB-10118-sp</strain>
    </source>
</reference>
<keyword evidence="1" id="KW-0880">Kelch repeat</keyword>
<feature type="region of interest" description="Disordered" evidence="3">
    <location>
        <begin position="473"/>
        <end position="492"/>
    </location>
</feature>
<dbReference type="Pfam" id="PF24681">
    <property type="entry name" value="Kelch_KLHDC2_KLHL20_DRC7"/>
    <property type="match status" value="1"/>
</dbReference>
<dbReference type="OrthoDB" id="10001928at2759"/>
<gene>
    <name evidence="4" type="ORF">PHACADRAFT_265021</name>
</gene>
<feature type="compositionally biased region" description="Basic and acidic residues" evidence="3">
    <location>
        <begin position="483"/>
        <end position="492"/>
    </location>
</feature>
<dbReference type="Gene3D" id="2.120.10.80">
    <property type="entry name" value="Kelch-type beta propeller"/>
    <property type="match status" value="1"/>
</dbReference>
<dbReference type="PANTHER" id="PTHR43503">
    <property type="entry name" value="MCG48959-RELATED"/>
    <property type="match status" value="1"/>
</dbReference>
<dbReference type="AlphaFoldDB" id="K5VRW3"/>
<keyword evidence="5" id="KW-1185">Reference proteome</keyword>
<dbReference type="EMBL" id="JH930480">
    <property type="protein sequence ID" value="EKM49510.1"/>
    <property type="molecule type" value="Genomic_DNA"/>
</dbReference>
<dbReference type="RefSeq" id="XP_007401578.1">
    <property type="nucleotide sequence ID" value="XM_007401516.1"/>
</dbReference>
<dbReference type="FunCoup" id="K5VRW3">
    <property type="interactions" value="100"/>
</dbReference>
<name>K5VRW3_PHACS</name>
<proteinExistence type="predicted"/>
<dbReference type="GO" id="GO:0005829">
    <property type="term" value="C:cytosol"/>
    <property type="evidence" value="ECO:0007669"/>
    <property type="project" value="TreeGrafter"/>
</dbReference>
<evidence type="ECO:0000313" key="4">
    <source>
        <dbReference type="EMBL" id="EKM49510.1"/>
    </source>
</evidence>
<dbReference type="KEGG" id="pco:PHACADRAFT_265021"/>
<dbReference type="HOGENOM" id="CLU_005349_2_1_1"/>
<dbReference type="Gene3D" id="3.30.710.10">
    <property type="entry name" value="Potassium Channel Kv1.1, Chain A"/>
    <property type="match status" value="1"/>
</dbReference>
<evidence type="ECO:0000256" key="1">
    <source>
        <dbReference type="ARBA" id="ARBA00022441"/>
    </source>
</evidence>
<dbReference type="PANTHER" id="PTHR43503:SF2">
    <property type="entry name" value="NEGATIVE REGULATOR OF SPORULATION MDS3-RELATED"/>
    <property type="match status" value="1"/>
</dbReference>
<evidence type="ECO:0000256" key="2">
    <source>
        <dbReference type="ARBA" id="ARBA00022737"/>
    </source>
</evidence>